<dbReference type="Proteomes" id="UP000176992">
    <property type="component" value="Unassembled WGS sequence"/>
</dbReference>
<keyword evidence="1" id="KW-0479">Metal-binding</keyword>
<evidence type="ECO:0000256" key="1">
    <source>
        <dbReference type="ARBA" id="ARBA00022723"/>
    </source>
</evidence>
<proteinExistence type="predicted"/>
<reference evidence="3 4" key="1">
    <citation type="journal article" date="2016" name="Nat. Commun.">
        <title>Thousands of microbial genomes shed light on interconnected biogeochemical processes in an aquifer system.</title>
        <authorList>
            <person name="Anantharaman K."/>
            <person name="Brown C.T."/>
            <person name="Hug L.A."/>
            <person name="Sharon I."/>
            <person name="Castelle C.J."/>
            <person name="Probst A.J."/>
            <person name="Thomas B.C."/>
            <person name="Singh A."/>
            <person name="Wilkins M.J."/>
            <person name="Karaoz U."/>
            <person name="Brodie E.L."/>
            <person name="Williams K.H."/>
            <person name="Hubbard S.S."/>
            <person name="Banfield J.F."/>
        </authorList>
    </citation>
    <scope>NUCLEOTIDE SEQUENCE [LARGE SCALE GENOMIC DNA]</scope>
</reference>
<dbReference type="PROSITE" id="PS50846">
    <property type="entry name" value="HMA_2"/>
    <property type="match status" value="1"/>
</dbReference>
<dbReference type="EMBL" id="MFIV01000212">
    <property type="protein sequence ID" value="OGF97778.1"/>
    <property type="molecule type" value="Genomic_DNA"/>
</dbReference>
<dbReference type="Gene3D" id="3.30.70.100">
    <property type="match status" value="1"/>
</dbReference>
<sequence>MKELSLKIEGMACEGCASAVQNALAEATGVSSAKVDLSAKSALVRYDSAEADPGKLIAAVVKAGYRASLAG</sequence>
<dbReference type="FunFam" id="3.30.70.100:FF:000001">
    <property type="entry name" value="ATPase copper transporting beta"/>
    <property type="match status" value="1"/>
</dbReference>
<name>A0A1F5YC62_9BACT</name>
<dbReference type="Pfam" id="PF00403">
    <property type="entry name" value="HMA"/>
    <property type="match status" value="1"/>
</dbReference>
<dbReference type="PRINTS" id="PR00946">
    <property type="entry name" value="HGSCAVENGER"/>
</dbReference>
<evidence type="ECO:0000313" key="3">
    <source>
        <dbReference type="EMBL" id="OGF97778.1"/>
    </source>
</evidence>
<dbReference type="SUPFAM" id="SSF55008">
    <property type="entry name" value="HMA, heavy metal-associated domain"/>
    <property type="match status" value="1"/>
</dbReference>
<organism evidence="3 4">
    <name type="scientific">Candidatus Glassbacteria bacterium GWA2_58_10</name>
    <dbReference type="NCBI Taxonomy" id="1817865"/>
    <lineage>
        <taxon>Bacteria</taxon>
        <taxon>Candidatus Glassiibacteriota</taxon>
    </lineage>
</organism>
<dbReference type="InterPro" id="IPR006121">
    <property type="entry name" value="HMA_dom"/>
</dbReference>
<dbReference type="PROSITE" id="PS01047">
    <property type="entry name" value="HMA_1"/>
    <property type="match status" value="1"/>
</dbReference>
<dbReference type="AlphaFoldDB" id="A0A1F5YC62"/>
<comment type="caution">
    <text evidence="3">The sequence shown here is derived from an EMBL/GenBank/DDBJ whole genome shotgun (WGS) entry which is preliminary data.</text>
</comment>
<dbReference type="PANTHER" id="PTHR46594">
    <property type="entry name" value="P-TYPE CATION-TRANSPORTING ATPASE"/>
    <property type="match status" value="1"/>
</dbReference>
<evidence type="ECO:0000259" key="2">
    <source>
        <dbReference type="PROSITE" id="PS50846"/>
    </source>
</evidence>
<dbReference type="InterPro" id="IPR036163">
    <property type="entry name" value="HMA_dom_sf"/>
</dbReference>
<evidence type="ECO:0000313" key="4">
    <source>
        <dbReference type="Proteomes" id="UP000176992"/>
    </source>
</evidence>
<protein>
    <recommendedName>
        <fullName evidence="2">HMA domain-containing protein</fullName>
    </recommendedName>
</protein>
<dbReference type="InterPro" id="IPR017969">
    <property type="entry name" value="Heavy-metal-associated_CS"/>
</dbReference>
<dbReference type="PANTHER" id="PTHR46594:SF4">
    <property type="entry name" value="P-TYPE CATION-TRANSPORTING ATPASE"/>
    <property type="match status" value="1"/>
</dbReference>
<dbReference type="CDD" id="cd00371">
    <property type="entry name" value="HMA"/>
    <property type="match status" value="1"/>
</dbReference>
<dbReference type="GO" id="GO:0046872">
    <property type="term" value="F:metal ion binding"/>
    <property type="evidence" value="ECO:0007669"/>
    <property type="project" value="UniProtKB-KW"/>
</dbReference>
<dbReference type="InterPro" id="IPR001802">
    <property type="entry name" value="MerP/CopZ"/>
</dbReference>
<gene>
    <name evidence="3" type="ORF">A2Z86_08135</name>
</gene>
<accession>A0A1F5YC62</accession>
<feature type="domain" description="HMA" evidence="2">
    <location>
        <begin position="2"/>
        <end position="68"/>
    </location>
</feature>